<dbReference type="PANTHER" id="PTHR47022">
    <property type="entry name" value="BTB AND MATH DOMAIN-CONTAINING PROTEIN 36-RELATED"/>
    <property type="match status" value="1"/>
</dbReference>
<evidence type="ECO:0000259" key="1">
    <source>
        <dbReference type="PROSITE" id="PS50097"/>
    </source>
</evidence>
<dbReference type="PROSITE" id="PS50097">
    <property type="entry name" value="BTB"/>
    <property type="match status" value="1"/>
</dbReference>
<dbReference type="PANTHER" id="PTHR47022:SF1">
    <property type="entry name" value="BTB AND MATH DOMAIN-CONTAINING PROTEIN 36-RELATED"/>
    <property type="match status" value="1"/>
</dbReference>
<accession>A0AAN4Z503</accession>
<dbReference type="SUPFAM" id="SSF54695">
    <property type="entry name" value="POZ domain"/>
    <property type="match status" value="1"/>
</dbReference>
<reference evidence="3" key="1">
    <citation type="submission" date="2022-10" db="EMBL/GenBank/DDBJ databases">
        <title>Genome assembly of Pristionchus species.</title>
        <authorList>
            <person name="Yoshida K."/>
            <person name="Sommer R.J."/>
        </authorList>
    </citation>
    <scope>NUCLEOTIDE SEQUENCE [LARGE SCALE GENOMIC DNA]</scope>
    <source>
        <strain evidence="3">RS5460</strain>
    </source>
</reference>
<dbReference type="EMBL" id="BTRK01000001">
    <property type="protein sequence ID" value="GMR31452.1"/>
    <property type="molecule type" value="Genomic_DNA"/>
</dbReference>
<feature type="non-terminal residue" evidence="2">
    <location>
        <position position="1"/>
    </location>
</feature>
<proteinExistence type="predicted"/>
<name>A0AAN4Z503_9BILA</name>
<dbReference type="CDD" id="cd18186">
    <property type="entry name" value="BTB_POZ_ZBTB_KLHL-like"/>
    <property type="match status" value="1"/>
</dbReference>
<protein>
    <recommendedName>
        <fullName evidence="1">BTB domain-containing protein</fullName>
    </recommendedName>
</protein>
<dbReference type="InterPro" id="IPR000210">
    <property type="entry name" value="BTB/POZ_dom"/>
</dbReference>
<sequence>DKITVEVRFKIKAMRGFREIPYIDFTDPNEPRHDVALIIEGKKIYVSKQYLSLHSPFFNSLFYGEFVEKDKKEIELKDVDREEFLEFLNVIYSSYGKINGTSINILFRL</sequence>
<evidence type="ECO:0000313" key="2">
    <source>
        <dbReference type="EMBL" id="GMR31452.1"/>
    </source>
</evidence>
<dbReference type="Proteomes" id="UP001328107">
    <property type="component" value="Unassembled WGS sequence"/>
</dbReference>
<dbReference type="Gene3D" id="3.30.710.10">
    <property type="entry name" value="Potassium Channel Kv1.1, Chain A"/>
    <property type="match status" value="1"/>
</dbReference>
<gene>
    <name evidence="2" type="ORF">PMAYCL1PPCAC_01647</name>
</gene>
<keyword evidence="3" id="KW-1185">Reference proteome</keyword>
<dbReference type="Pfam" id="PF00651">
    <property type="entry name" value="BTB"/>
    <property type="match status" value="1"/>
</dbReference>
<evidence type="ECO:0000313" key="3">
    <source>
        <dbReference type="Proteomes" id="UP001328107"/>
    </source>
</evidence>
<dbReference type="AlphaFoldDB" id="A0AAN4Z503"/>
<feature type="domain" description="BTB" evidence="1">
    <location>
        <begin position="33"/>
        <end position="100"/>
    </location>
</feature>
<comment type="caution">
    <text evidence="2">The sequence shown here is derived from an EMBL/GenBank/DDBJ whole genome shotgun (WGS) entry which is preliminary data.</text>
</comment>
<feature type="non-terminal residue" evidence="2">
    <location>
        <position position="109"/>
    </location>
</feature>
<organism evidence="2 3">
    <name type="scientific">Pristionchus mayeri</name>
    <dbReference type="NCBI Taxonomy" id="1317129"/>
    <lineage>
        <taxon>Eukaryota</taxon>
        <taxon>Metazoa</taxon>
        <taxon>Ecdysozoa</taxon>
        <taxon>Nematoda</taxon>
        <taxon>Chromadorea</taxon>
        <taxon>Rhabditida</taxon>
        <taxon>Rhabditina</taxon>
        <taxon>Diplogasteromorpha</taxon>
        <taxon>Diplogasteroidea</taxon>
        <taxon>Neodiplogasteridae</taxon>
        <taxon>Pristionchus</taxon>
    </lineage>
</organism>
<dbReference type="SMART" id="SM00225">
    <property type="entry name" value="BTB"/>
    <property type="match status" value="1"/>
</dbReference>
<dbReference type="InterPro" id="IPR011333">
    <property type="entry name" value="SKP1/BTB/POZ_sf"/>
</dbReference>